<dbReference type="GO" id="GO:0005509">
    <property type="term" value="F:calcium ion binding"/>
    <property type="evidence" value="ECO:0007669"/>
    <property type="project" value="InterPro"/>
</dbReference>
<dbReference type="PROSITE" id="PS50222">
    <property type="entry name" value="EF_HAND_2"/>
    <property type="match status" value="8"/>
</dbReference>
<sequence length="769" mass="88186">MSKSSADEFLHNIGANRVFGDARIEVENFVRGLIKYDKNISREEAEDVSRLIDTDMNGWIDVNELCAQLKGSSALVRVKEAIKGKNLLNGLSSVNRVLKRMDTSGDKALDRREFRDGFLALGLTLTSQDIEDLFAYFDKDKNGKISIEEFFVGLCGVLNDRRRKFVEIAFNRMDRDGSGEITFEDIENIYDVSENPEVKSGKKSPKQALKEFLQQFDQGDKDGIITEEEFLEYYRCLSASIENDDYFELMMRNAWHISGGKGQCQNTTNRRVLVTHIDGTQTVEEIEDNLWVDKDSEGEMKRVLKKKGVNAVGKIDKHYSHEQSSPKSKSQFRLESRKSNFSQRIQKKSSVDRAINSTRDSKPAWGAVSKAKRSLRNSKYDRTEEYYFPQEMDLGDEAVPGSSQFDIISDSLKQKPSKTSLRRSEPPIVGRMLKKVLARGGSNGIQTLGRVLRIMDDSGDKCLNRYELKNGLKDYGVEFSEEEINDMFDYLDKDQSGKVSFDEFLVGLRGPISKRRKDLILSAFRKLDRNKDGFVTIEDLEMTYDPSHIPEVKSGKLTKAEGLREFLSQFDTIDKDGIVTQEEFVEYYKNVSASIDTDDYFELMLRNAWHLSGGQGQCKNTSNRRVLISHQNGKQTIQEIEDDLWLDYNNEDEMRHRLEKRGIKAIRRLGKNYSSEKSSVGNKNAINSTISLAWDSSKSKNKNTVEKTRRIRNGAAKQIQSIARAHKCKRVASNLRRQQKAKSELQIEIEKENERDKSKIYRPKGKNWY</sequence>
<feature type="compositionally biased region" description="Polar residues" evidence="5">
    <location>
        <begin position="322"/>
        <end position="331"/>
    </location>
</feature>
<dbReference type="InterPro" id="IPR051581">
    <property type="entry name" value="Ca-bind"/>
</dbReference>
<dbReference type="EMBL" id="HBIN01014903">
    <property type="protein sequence ID" value="CAE0441165.1"/>
    <property type="molecule type" value="Transcribed_RNA"/>
</dbReference>
<dbReference type="PANTHER" id="PTHR34524">
    <property type="entry name" value="CALCYPHOSIN"/>
    <property type="match status" value="1"/>
</dbReference>
<dbReference type="PROSITE" id="PS50096">
    <property type="entry name" value="IQ"/>
    <property type="match status" value="1"/>
</dbReference>
<feature type="domain" description="EF-hand" evidence="6">
    <location>
        <begin position="40"/>
        <end position="75"/>
    </location>
</feature>
<dbReference type="InterPro" id="IPR011992">
    <property type="entry name" value="EF-hand-dom_pair"/>
</dbReference>
<name>A0A7S3PJB3_9STRA</name>
<dbReference type="PANTHER" id="PTHR34524:SF6">
    <property type="entry name" value="CALCYPHOSINE LIKE"/>
    <property type="match status" value="1"/>
</dbReference>
<dbReference type="InterPro" id="IPR002048">
    <property type="entry name" value="EF_hand_dom"/>
</dbReference>
<feature type="domain" description="EF-hand" evidence="6">
    <location>
        <begin position="515"/>
        <end position="550"/>
    </location>
</feature>
<dbReference type="Gene3D" id="1.10.238.10">
    <property type="entry name" value="EF-hand"/>
    <property type="match status" value="4"/>
</dbReference>
<feature type="domain" description="EF-hand" evidence="6">
    <location>
        <begin position="479"/>
        <end position="514"/>
    </location>
</feature>
<protein>
    <recommendedName>
        <fullName evidence="6">EF-hand domain-containing protein</fullName>
    </recommendedName>
</protein>
<feature type="region of interest" description="Disordered" evidence="5">
    <location>
        <begin position="318"/>
        <end position="363"/>
    </location>
</feature>
<dbReference type="Pfam" id="PF13499">
    <property type="entry name" value="EF-hand_7"/>
    <property type="match status" value="4"/>
</dbReference>
<reference evidence="7" key="1">
    <citation type="submission" date="2021-01" db="EMBL/GenBank/DDBJ databases">
        <authorList>
            <person name="Corre E."/>
            <person name="Pelletier E."/>
            <person name="Niang G."/>
            <person name="Scheremetjew M."/>
            <person name="Finn R."/>
            <person name="Kale V."/>
            <person name="Holt S."/>
            <person name="Cochrane G."/>
            <person name="Meng A."/>
            <person name="Brown T."/>
            <person name="Cohen L."/>
        </authorList>
    </citation>
    <scope>NUCLEOTIDE SEQUENCE</scope>
    <source>
        <strain evidence="7">GSBS06</strain>
    </source>
</reference>
<dbReference type="PROSITE" id="PS00018">
    <property type="entry name" value="EF_HAND_1"/>
    <property type="match status" value="7"/>
</dbReference>
<organism evidence="7">
    <name type="scientific">Aplanochytrium stocchinoi</name>
    <dbReference type="NCBI Taxonomy" id="215587"/>
    <lineage>
        <taxon>Eukaryota</taxon>
        <taxon>Sar</taxon>
        <taxon>Stramenopiles</taxon>
        <taxon>Bigyra</taxon>
        <taxon>Labyrinthulomycetes</taxon>
        <taxon>Thraustochytrida</taxon>
        <taxon>Thraustochytriidae</taxon>
        <taxon>Aplanochytrium</taxon>
    </lineage>
</organism>
<evidence type="ECO:0000256" key="4">
    <source>
        <dbReference type="SAM" id="Coils"/>
    </source>
</evidence>
<evidence type="ECO:0000256" key="2">
    <source>
        <dbReference type="ARBA" id="ARBA00022737"/>
    </source>
</evidence>
<accession>A0A7S3PJB3</accession>
<evidence type="ECO:0000256" key="5">
    <source>
        <dbReference type="SAM" id="MobiDB-lite"/>
    </source>
</evidence>
<gene>
    <name evidence="7" type="ORF">ASTO00021_LOCUS11306</name>
</gene>
<feature type="domain" description="EF-hand" evidence="6">
    <location>
        <begin position="89"/>
        <end position="124"/>
    </location>
</feature>
<keyword evidence="3" id="KW-0106">Calcium</keyword>
<evidence type="ECO:0000256" key="3">
    <source>
        <dbReference type="ARBA" id="ARBA00022837"/>
    </source>
</evidence>
<evidence type="ECO:0000313" key="7">
    <source>
        <dbReference type="EMBL" id="CAE0441165.1"/>
    </source>
</evidence>
<keyword evidence="2" id="KW-0677">Repeat</keyword>
<dbReference type="SMART" id="SM00054">
    <property type="entry name" value="EFh"/>
    <property type="match status" value="9"/>
</dbReference>
<keyword evidence="4" id="KW-0175">Coiled coil</keyword>
<evidence type="ECO:0000256" key="1">
    <source>
        <dbReference type="ARBA" id="ARBA00022723"/>
    </source>
</evidence>
<proteinExistence type="predicted"/>
<feature type="domain" description="EF-hand" evidence="6">
    <location>
        <begin position="204"/>
        <end position="240"/>
    </location>
</feature>
<keyword evidence="1" id="KW-0479">Metal-binding</keyword>
<feature type="coiled-coil region" evidence="4">
    <location>
        <begin position="728"/>
        <end position="755"/>
    </location>
</feature>
<feature type="domain" description="EF-hand" evidence="6">
    <location>
        <begin position="125"/>
        <end position="160"/>
    </location>
</feature>
<dbReference type="CDD" id="cd00051">
    <property type="entry name" value="EFh"/>
    <property type="match status" value="4"/>
</dbReference>
<evidence type="ECO:0000259" key="6">
    <source>
        <dbReference type="PROSITE" id="PS50222"/>
    </source>
</evidence>
<feature type="domain" description="EF-hand" evidence="6">
    <location>
        <begin position="161"/>
        <end position="196"/>
    </location>
</feature>
<dbReference type="SUPFAM" id="SSF47473">
    <property type="entry name" value="EF-hand"/>
    <property type="match status" value="3"/>
</dbReference>
<dbReference type="AlphaFoldDB" id="A0A7S3PJB3"/>
<dbReference type="InterPro" id="IPR018247">
    <property type="entry name" value="EF_Hand_1_Ca_BS"/>
</dbReference>
<feature type="domain" description="EF-hand" evidence="6">
    <location>
        <begin position="558"/>
        <end position="594"/>
    </location>
</feature>